<evidence type="ECO:0000256" key="8">
    <source>
        <dbReference type="NCBIfam" id="TIGR03303"/>
    </source>
</evidence>
<keyword evidence="12" id="KW-1185">Reference proteome</keyword>
<dbReference type="NCBIfam" id="TIGR03303">
    <property type="entry name" value="OM_YaeT"/>
    <property type="match status" value="1"/>
</dbReference>
<dbReference type="Pfam" id="PF07244">
    <property type="entry name" value="POTRA"/>
    <property type="match status" value="6"/>
</dbReference>
<dbReference type="AlphaFoldDB" id="A0A5K7YPU8"/>
<accession>A0A5K7YPU8</accession>
<dbReference type="Gene3D" id="3.10.20.310">
    <property type="entry name" value="membrane protein fhac"/>
    <property type="match status" value="6"/>
</dbReference>
<dbReference type="GO" id="GO:0071709">
    <property type="term" value="P:membrane assembly"/>
    <property type="evidence" value="ECO:0007669"/>
    <property type="project" value="InterPro"/>
</dbReference>
<protein>
    <recommendedName>
        <fullName evidence="8">Outer membrane protein assembly factor BamA</fullName>
    </recommendedName>
</protein>
<evidence type="ECO:0000256" key="4">
    <source>
        <dbReference type="ARBA" id="ARBA00022729"/>
    </source>
</evidence>
<dbReference type="InterPro" id="IPR000184">
    <property type="entry name" value="Bac_surfAg_D15"/>
</dbReference>
<evidence type="ECO:0000256" key="1">
    <source>
        <dbReference type="ARBA" id="ARBA00004370"/>
    </source>
</evidence>
<dbReference type="PANTHER" id="PTHR12815:SF47">
    <property type="entry name" value="TRANSLOCATION AND ASSEMBLY MODULE SUBUNIT TAMA"/>
    <property type="match status" value="1"/>
</dbReference>
<evidence type="ECO:0000256" key="7">
    <source>
        <dbReference type="ARBA" id="ARBA00023237"/>
    </source>
</evidence>
<keyword evidence="7" id="KW-0998">Cell outer membrane</keyword>
<dbReference type="PIRSF" id="PIRSF006076">
    <property type="entry name" value="OM_assembly_OMP85"/>
    <property type="match status" value="1"/>
</dbReference>
<keyword evidence="4 9" id="KW-0732">Signal</keyword>
<dbReference type="InterPro" id="IPR023707">
    <property type="entry name" value="OM_assembly_BamA"/>
</dbReference>
<evidence type="ECO:0000256" key="6">
    <source>
        <dbReference type="ARBA" id="ARBA00023136"/>
    </source>
</evidence>
<name>A0A5K7YPU8_9BACT</name>
<evidence type="ECO:0000256" key="2">
    <source>
        <dbReference type="ARBA" id="ARBA00022452"/>
    </source>
</evidence>
<dbReference type="PROSITE" id="PS51779">
    <property type="entry name" value="POTRA"/>
    <property type="match status" value="2"/>
</dbReference>
<gene>
    <name evidence="11" type="ORF">DSCA_46780</name>
</gene>
<dbReference type="Pfam" id="PF01103">
    <property type="entry name" value="Omp85"/>
    <property type="match status" value="1"/>
</dbReference>
<proteinExistence type="predicted"/>
<evidence type="ECO:0000256" key="5">
    <source>
        <dbReference type="ARBA" id="ARBA00022737"/>
    </source>
</evidence>
<keyword evidence="2" id="KW-1134">Transmembrane beta strand</keyword>
<keyword evidence="5" id="KW-0677">Repeat</keyword>
<evidence type="ECO:0000313" key="12">
    <source>
        <dbReference type="Proteomes" id="UP000427906"/>
    </source>
</evidence>
<keyword evidence="3" id="KW-0812">Transmembrane</keyword>
<keyword evidence="6" id="KW-0472">Membrane</keyword>
<dbReference type="GO" id="GO:0009279">
    <property type="term" value="C:cell outer membrane"/>
    <property type="evidence" value="ECO:0007669"/>
    <property type="project" value="UniProtKB-UniRule"/>
</dbReference>
<comment type="subcellular location">
    <subcellularLocation>
        <location evidence="1">Membrane</location>
    </subcellularLocation>
</comment>
<dbReference type="Gene3D" id="2.40.160.50">
    <property type="entry name" value="membrane protein fhac: a member of the omp85/tpsb transporter family"/>
    <property type="match status" value="1"/>
</dbReference>
<feature type="chain" id="PRO_5024354579" description="Outer membrane protein assembly factor BamA" evidence="9">
    <location>
        <begin position="30"/>
        <end position="938"/>
    </location>
</feature>
<organism evidence="11 12">
    <name type="scientific">Desulfosarcina alkanivorans</name>
    <dbReference type="NCBI Taxonomy" id="571177"/>
    <lineage>
        <taxon>Bacteria</taxon>
        <taxon>Pseudomonadati</taxon>
        <taxon>Thermodesulfobacteriota</taxon>
        <taxon>Desulfobacteria</taxon>
        <taxon>Desulfobacterales</taxon>
        <taxon>Desulfosarcinaceae</taxon>
        <taxon>Desulfosarcina</taxon>
    </lineage>
</organism>
<sequence>MKPLHKKNKIGLLALLLGILFFPMPPASAADGIAEEKAVAPARTGAVVSSVRVVIDASPDRQASHAAVANHLIRIRPGDRLTDTSVEAAIAALKSSHRFSAIHVDSSTAPDGEALTFSLTPGQTVRDIRIRGKYPLFERDILNQMTLYPGDPFTREELSAQAAAIVKRYRREGYITPRVSVKALAEPGEENAVILVDIEKGPHYMLGELTFEGNRGISSSALQWRMGVWRTALIPGIGRFSEYRLKKDMESLLSYYRSKGFADAALSYRIDDPGESHRVNVTVRIQEGHRYRIDFEGNRRFWDMTLKKEVTLFTEGNRNNIGMRKSIQNIKNRYRLAGYLDTRIEVAATDAPGDRETVRQVRLAIDEGPRTVVEEVTIAGNRTLAEAEIKKQLLTRPPAVFHDGAFVPETLDTDTYAVTTLYLQQGFRERTVDSEVTFSQDKTAAAVSLNINEGPRTTVRSISITGLAVLPEATARQVLVHHIGGPFRNAALAVEKEAIASLVSEKGYPHATVEARVTTSMDHTRADIVFDVDPGPLVTLGEIFISGNLRTREQVIRRELEVKPGMPLSLRALHDGQRRLRDLDIFHGVKYRTFGLKEKAETVNLFVEIEENKPYYAQASGGYESDSGGFGRIRIGDHNLFGLNKDLWAGGEVSETGYRVETRLTEPRFLGSRTTASIGAFTEELTEFNQPFGTRTTGGSLAFGRSLGTHLTSALSFRLERRDQFSVDNRPATRAEEETRTIFVTTPYLRYDSRDSFVRPTRGVFSSLSVDVSRGVENRLDDFVRYLFDTRYYRTPLEGLTLAGMVRVGQVLPYSDSDLVPDDQLFFLGGIRDVRGFKENLLRFDSAGDPVGGKTALTGSLEARIDLGMNLELTTFFDIGSVQDALVPDGSDRFRSSVGVGLRYITPIGPMGLLYGHKLDREEDEPAGRFHLSIGYSF</sequence>
<dbReference type="InterPro" id="IPR010827">
    <property type="entry name" value="BamA/TamA_POTRA"/>
</dbReference>
<reference evidence="11 12" key="1">
    <citation type="submission" date="2019-11" db="EMBL/GenBank/DDBJ databases">
        <title>Comparative genomics of hydrocarbon-degrading Desulfosarcina strains.</title>
        <authorList>
            <person name="Watanabe M."/>
            <person name="Kojima H."/>
            <person name="Fukui M."/>
        </authorList>
    </citation>
    <scope>NUCLEOTIDE SEQUENCE [LARGE SCALE GENOMIC DNA]</scope>
    <source>
        <strain evidence="11 12">PL12</strain>
    </source>
</reference>
<evidence type="ECO:0000259" key="10">
    <source>
        <dbReference type="PROSITE" id="PS51779"/>
    </source>
</evidence>
<dbReference type="RefSeq" id="WP_155318676.1">
    <property type="nucleotide sequence ID" value="NZ_AP021874.1"/>
</dbReference>
<dbReference type="PANTHER" id="PTHR12815">
    <property type="entry name" value="SORTING AND ASSEMBLY MACHINERY SAMM50 PROTEIN FAMILY MEMBER"/>
    <property type="match status" value="1"/>
</dbReference>
<feature type="domain" description="POTRA" evidence="10">
    <location>
        <begin position="538"/>
        <end position="612"/>
    </location>
</feature>
<dbReference type="OrthoDB" id="9814535at2"/>
<evidence type="ECO:0000256" key="3">
    <source>
        <dbReference type="ARBA" id="ARBA00022692"/>
    </source>
</evidence>
<feature type="domain" description="POTRA" evidence="10">
    <location>
        <begin position="123"/>
        <end position="201"/>
    </location>
</feature>
<dbReference type="InterPro" id="IPR039910">
    <property type="entry name" value="D15-like"/>
</dbReference>
<evidence type="ECO:0000256" key="9">
    <source>
        <dbReference type="SAM" id="SignalP"/>
    </source>
</evidence>
<evidence type="ECO:0000313" key="11">
    <source>
        <dbReference type="EMBL" id="BBO70748.1"/>
    </source>
</evidence>
<dbReference type="KEGG" id="dalk:DSCA_46780"/>
<feature type="signal peptide" evidence="9">
    <location>
        <begin position="1"/>
        <end position="29"/>
    </location>
</feature>
<dbReference type="Proteomes" id="UP000427906">
    <property type="component" value="Chromosome"/>
</dbReference>
<dbReference type="EMBL" id="AP021874">
    <property type="protein sequence ID" value="BBO70748.1"/>
    <property type="molecule type" value="Genomic_DNA"/>
</dbReference>
<dbReference type="InterPro" id="IPR034746">
    <property type="entry name" value="POTRA"/>
</dbReference>